<dbReference type="AlphaFoldDB" id="L8JNM6"/>
<evidence type="ECO:0000256" key="1">
    <source>
        <dbReference type="SAM" id="MobiDB-lite"/>
    </source>
</evidence>
<organism evidence="2 3">
    <name type="scientific">Fulvivirga imtechensis AK7</name>
    <dbReference type="NCBI Taxonomy" id="1237149"/>
    <lineage>
        <taxon>Bacteria</taxon>
        <taxon>Pseudomonadati</taxon>
        <taxon>Bacteroidota</taxon>
        <taxon>Cytophagia</taxon>
        <taxon>Cytophagales</taxon>
        <taxon>Fulvivirgaceae</taxon>
        <taxon>Fulvivirga</taxon>
    </lineage>
</organism>
<gene>
    <name evidence="2" type="ORF">C900_04730</name>
</gene>
<feature type="compositionally biased region" description="Polar residues" evidence="1">
    <location>
        <begin position="302"/>
        <end position="315"/>
    </location>
</feature>
<feature type="compositionally biased region" description="Low complexity" evidence="1">
    <location>
        <begin position="342"/>
        <end position="446"/>
    </location>
</feature>
<feature type="compositionally biased region" description="Polar residues" evidence="1">
    <location>
        <begin position="323"/>
        <end position="333"/>
    </location>
</feature>
<dbReference type="EMBL" id="AMZN01000069">
    <property type="protein sequence ID" value="ELR69753.1"/>
    <property type="molecule type" value="Genomic_DNA"/>
</dbReference>
<dbReference type="PATRIC" id="fig|1237149.3.peg.4245"/>
<name>L8JNM6_9BACT</name>
<sequence length="453" mass="50973">MDTHIKKFSAFIGIFILALGGSYAQNKEYDDLYFTSSDRNKVKKVKVENKVVQDADQVQQLDPNPQESYSSKTVNPEYIARYQAKSQEDYSSDSEYAEGEYFNENYQSPEDITTNFANNANYVTRDRYGNTHYSNNFNDIYWSDPMFYRGTIYDPFYRPYYGYRPWRSGWSVSIGFGNTWGWRNGWHSGFSMGYGWGWGWNSWYDPFYAYDPFYCPPYSRFGYGGYYGGYWGAPYRSVVVINNYESRSDRTFKRGPGMSRSGDVAVNSRNRRSTTSGSTGDISTGRSSTAGRTSADAPAGRYTSNSRDYSDTQSRYYRRSREAVNTTSSSDTQGRTYDSRSRSTSNYSTESNRSTSRSSSSYGRSYDNSRNGSYNNNSNSRSNSRSYSTPSRSNSNRYSSGNSSNSRSSGSYSSGSGSSSRSSGSYSSGSNSRSSGSSSRSSGSSRSSRRGGN</sequence>
<feature type="region of interest" description="Disordered" evidence="1">
    <location>
        <begin position="251"/>
        <end position="453"/>
    </location>
</feature>
<comment type="caution">
    <text evidence="2">The sequence shown here is derived from an EMBL/GenBank/DDBJ whole genome shotgun (WGS) entry which is preliminary data.</text>
</comment>
<proteinExistence type="predicted"/>
<accession>L8JNM6</accession>
<evidence type="ECO:0000313" key="2">
    <source>
        <dbReference type="EMBL" id="ELR69753.1"/>
    </source>
</evidence>
<dbReference type="STRING" id="1237149.C900_04730"/>
<feature type="compositionally biased region" description="Low complexity" evidence="1">
    <location>
        <begin position="273"/>
        <end position="295"/>
    </location>
</feature>
<dbReference type="eggNOG" id="ENOG50332HN">
    <property type="taxonomic scope" value="Bacteria"/>
</dbReference>
<keyword evidence="3" id="KW-1185">Reference proteome</keyword>
<protein>
    <submittedName>
        <fullName evidence="2">RhoGEF Guanine nucleotide exchange factor for Rho/Rac/Cdc42-like GTPase</fullName>
    </submittedName>
</protein>
<dbReference type="RefSeq" id="WP_009581926.1">
    <property type="nucleotide sequence ID" value="NZ_AMZN01000069.1"/>
</dbReference>
<reference evidence="2 3" key="1">
    <citation type="submission" date="2012-12" db="EMBL/GenBank/DDBJ databases">
        <title>Genome assembly of Fulvivirga imtechensis AK7.</title>
        <authorList>
            <person name="Nupur N."/>
            <person name="Khatri I."/>
            <person name="Kumar R."/>
            <person name="Subramanian S."/>
            <person name="Pinnaka A."/>
        </authorList>
    </citation>
    <scope>NUCLEOTIDE SEQUENCE [LARGE SCALE GENOMIC DNA]</scope>
    <source>
        <strain evidence="2 3">AK7</strain>
    </source>
</reference>
<dbReference type="Proteomes" id="UP000011135">
    <property type="component" value="Unassembled WGS sequence"/>
</dbReference>
<dbReference type="OrthoDB" id="837120at2"/>
<evidence type="ECO:0000313" key="3">
    <source>
        <dbReference type="Proteomes" id="UP000011135"/>
    </source>
</evidence>